<evidence type="ECO:0000256" key="1">
    <source>
        <dbReference type="ARBA" id="ARBA00022722"/>
    </source>
</evidence>
<dbReference type="Pfam" id="PF03852">
    <property type="entry name" value="Vsr"/>
    <property type="match status" value="1"/>
</dbReference>
<keyword evidence="3" id="KW-0227">DNA damage</keyword>
<evidence type="ECO:0000256" key="4">
    <source>
        <dbReference type="ARBA" id="ARBA00022801"/>
    </source>
</evidence>
<feature type="compositionally biased region" description="Basic and acidic residues" evidence="7">
    <location>
        <begin position="144"/>
        <end position="157"/>
    </location>
</feature>
<evidence type="ECO:0000256" key="7">
    <source>
        <dbReference type="SAM" id="MobiDB-lite"/>
    </source>
</evidence>
<dbReference type="OrthoDB" id="9801520at2"/>
<dbReference type="AlphaFoldDB" id="A0A7K3TH94"/>
<feature type="compositionally biased region" description="Low complexity" evidence="7">
    <location>
        <begin position="133"/>
        <end position="143"/>
    </location>
</feature>
<keyword evidence="2 8" id="KW-0255">Endonuclease</keyword>
<sequence>MSRIRSANTTIEVLVRRYLFARGLRFRKNDKRYPGRPDVVLPRWHTIVFVNGCFWHMHPGCAKHSMPKSNVEFWTAKLLRNRERDKAQHAALEAMGWRVITVWECELAKATRERRLERLYDEITGAGSGAGAGAESRSGAGARFGDDADAGRGDDGGRGNGAGAGAEPSLEMCAAAEDADAATAADMDATAATANAATCVDAAADADSNTAPDAANMGANANMDPAASNTSSNAHARIRK</sequence>
<evidence type="ECO:0000256" key="3">
    <source>
        <dbReference type="ARBA" id="ARBA00022763"/>
    </source>
</evidence>
<accession>A0A7K3TH94</accession>
<dbReference type="InterPro" id="IPR004603">
    <property type="entry name" value="DNA_mismatch_endonuc_vsr"/>
</dbReference>
<dbReference type="NCBIfam" id="TIGR00632">
    <property type="entry name" value="vsr"/>
    <property type="match status" value="1"/>
</dbReference>
<evidence type="ECO:0000313" key="8">
    <source>
        <dbReference type="EMBL" id="NEG78468.1"/>
    </source>
</evidence>
<evidence type="ECO:0000256" key="6">
    <source>
        <dbReference type="ARBA" id="ARBA00029466"/>
    </source>
</evidence>
<dbReference type="GO" id="GO:0016787">
    <property type="term" value="F:hydrolase activity"/>
    <property type="evidence" value="ECO:0007669"/>
    <property type="project" value="UniProtKB-KW"/>
</dbReference>
<feature type="compositionally biased region" description="Low complexity" evidence="7">
    <location>
        <begin position="207"/>
        <end position="227"/>
    </location>
</feature>
<dbReference type="GO" id="GO:0004519">
    <property type="term" value="F:endonuclease activity"/>
    <property type="evidence" value="ECO:0007669"/>
    <property type="project" value="UniProtKB-KW"/>
</dbReference>
<name>A0A7K3TH94_9BIFI</name>
<evidence type="ECO:0000256" key="2">
    <source>
        <dbReference type="ARBA" id="ARBA00022759"/>
    </source>
</evidence>
<dbReference type="EMBL" id="WHZY01000006">
    <property type="protein sequence ID" value="NEG78468.1"/>
    <property type="molecule type" value="Genomic_DNA"/>
</dbReference>
<dbReference type="InterPro" id="IPR011335">
    <property type="entry name" value="Restrct_endonuc-II-like"/>
</dbReference>
<feature type="region of interest" description="Disordered" evidence="7">
    <location>
        <begin position="207"/>
        <end position="240"/>
    </location>
</feature>
<dbReference type="CDD" id="cd00221">
    <property type="entry name" value="Vsr"/>
    <property type="match status" value="1"/>
</dbReference>
<feature type="region of interest" description="Disordered" evidence="7">
    <location>
        <begin position="127"/>
        <end position="165"/>
    </location>
</feature>
<protein>
    <submittedName>
        <fullName evidence="8">DNA mismatch endonuclease Vsr</fullName>
    </submittedName>
</protein>
<dbReference type="Proteomes" id="UP000469763">
    <property type="component" value="Unassembled WGS sequence"/>
</dbReference>
<dbReference type="GO" id="GO:0006298">
    <property type="term" value="P:mismatch repair"/>
    <property type="evidence" value="ECO:0007669"/>
    <property type="project" value="InterPro"/>
</dbReference>
<gene>
    <name evidence="8" type="primary">vsr</name>
    <name evidence="8" type="ORF">GFD22_05700</name>
</gene>
<evidence type="ECO:0000256" key="5">
    <source>
        <dbReference type="ARBA" id="ARBA00023204"/>
    </source>
</evidence>
<keyword evidence="5" id="KW-0234">DNA repair</keyword>
<keyword evidence="4" id="KW-0378">Hydrolase</keyword>
<evidence type="ECO:0000313" key="9">
    <source>
        <dbReference type="Proteomes" id="UP000469763"/>
    </source>
</evidence>
<comment type="similarity">
    <text evidence="6">Belongs to the Vsr family.</text>
</comment>
<proteinExistence type="inferred from homology"/>
<comment type="caution">
    <text evidence="8">The sequence shown here is derived from an EMBL/GenBank/DDBJ whole genome shotgun (WGS) entry which is preliminary data.</text>
</comment>
<dbReference type="SUPFAM" id="SSF52980">
    <property type="entry name" value="Restriction endonuclease-like"/>
    <property type="match status" value="1"/>
</dbReference>
<reference evidence="8 9" key="1">
    <citation type="submission" date="2019-10" db="EMBL/GenBank/DDBJ databases">
        <title>Bifidobacterium from non-human primates.</title>
        <authorList>
            <person name="Modesto M."/>
        </authorList>
    </citation>
    <scope>NUCLEOTIDE SEQUENCE [LARGE SCALE GENOMIC DNA]</scope>
    <source>
        <strain evidence="8 9">TREC</strain>
    </source>
</reference>
<keyword evidence="9" id="KW-1185">Reference proteome</keyword>
<dbReference type="Gene3D" id="3.40.960.10">
    <property type="entry name" value="VSR Endonuclease"/>
    <property type="match status" value="1"/>
</dbReference>
<keyword evidence="1" id="KW-0540">Nuclease</keyword>
<organism evidence="8 9">
    <name type="scientific">Bifidobacterium avesanii</name>
    <dbReference type="NCBI Taxonomy" id="1798157"/>
    <lineage>
        <taxon>Bacteria</taxon>
        <taxon>Bacillati</taxon>
        <taxon>Actinomycetota</taxon>
        <taxon>Actinomycetes</taxon>
        <taxon>Bifidobacteriales</taxon>
        <taxon>Bifidobacteriaceae</taxon>
        <taxon>Bifidobacterium</taxon>
    </lineage>
</organism>